<name>A0A9P6ZUQ0_9AGAM</name>
<proteinExistence type="predicted"/>
<dbReference type="EMBL" id="JABBWD010000022">
    <property type="protein sequence ID" value="KAG1777128.1"/>
    <property type="molecule type" value="Genomic_DNA"/>
</dbReference>
<feature type="compositionally biased region" description="Low complexity" evidence="1">
    <location>
        <begin position="404"/>
        <end position="414"/>
    </location>
</feature>
<dbReference type="AlphaFoldDB" id="A0A9P6ZUQ0"/>
<comment type="caution">
    <text evidence="2">The sequence shown here is derived from an EMBL/GenBank/DDBJ whole genome shotgun (WGS) entry which is preliminary data.</text>
</comment>
<keyword evidence="3" id="KW-1185">Reference proteome</keyword>
<dbReference type="Proteomes" id="UP000714275">
    <property type="component" value="Unassembled WGS sequence"/>
</dbReference>
<dbReference type="OrthoDB" id="2691737at2759"/>
<evidence type="ECO:0000256" key="1">
    <source>
        <dbReference type="SAM" id="MobiDB-lite"/>
    </source>
</evidence>
<reference evidence="2" key="1">
    <citation type="journal article" date="2020" name="New Phytol.">
        <title>Comparative genomics reveals dynamic genome evolution in host specialist ectomycorrhizal fungi.</title>
        <authorList>
            <person name="Lofgren L.A."/>
            <person name="Nguyen N.H."/>
            <person name="Vilgalys R."/>
            <person name="Ruytinx J."/>
            <person name="Liao H.L."/>
            <person name="Branco S."/>
            <person name="Kuo A."/>
            <person name="LaButti K."/>
            <person name="Lipzen A."/>
            <person name="Andreopoulos W."/>
            <person name="Pangilinan J."/>
            <person name="Riley R."/>
            <person name="Hundley H."/>
            <person name="Na H."/>
            <person name="Barry K."/>
            <person name="Grigoriev I.V."/>
            <person name="Stajich J.E."/>
            <person name="Kennedy P.G."/>
        </authorList>
    </citation>
    <scope>NUCLEOTIDE SEQUENCE</scope>
    <source>
        <strain evidence="2">DOB743</strain>
    </source>
</reference>
<evidence type="ECO:0000313" key="3">
    <source>
        <dbReference type="Proteomes" id="UP000714275"/>
    </source>
</evidence>
<gene>
    <name evidence="2" type="ORF">EV702DRAFT_1045524</name>
</gene>
<evidence type="ECO:0000313" key="2">
    <source>
        <dbReference type="EMBL" id="KAG1777128.1"/>
    </source>
</evidence>
<organism evidence="2 3">
    <name type="scientific">Suillus placidus</name>
    <dbReference type="NCBI Taxonomy" id="48579"/>
    <lineage>
        <taxon>Eukaryota</taxon>
        <taxon>Fungi</taxon>
        <taxon>Dikarya</taxon>
        <taxon>Basidiomycota</taxon>
        <taxon>Agaricomycotina</taxon>
        <taxon>Agaricomycetes</taxon>
        <taxon>Agaricomycetidae</taxon>
        <taxon>Boletales</taxon>
        <taxon>Suillineae</taxon>
        <taxon>Suillaceae</taxon>
        <taxon>Suillus</taxon>
    </lineage>
</organism>
<accession>A0A9P6ZUQ0</accession>
<feature type="region of interest" description="Disordered" evidence="1">
    <location>
        <begin position="76"/>
        <end position="111"/>
    </location>
</feature>
<feature type="region of interest" description="Disordered" evidence="1">
    <location>
        <begin position="404"/>
        <end position="444"/>
    </location>
</feature>
<protein>
    <submittedName>
        <fullName evidence="2">Uncharacterized protein</fullName>
    </submittedName>
</protein>
<feature type="compositionally biased region" description="Polar residues" evidence="1">
    <location>
        <begin position="415"/>
        <end position="432"/>
    </location>
</feature>
<feature type="compositionally biased region" description="Gly residues" evidence="1">
    <location>
        <begin position="435"/>
        <end position="444"/>
    </location>
</feature>
<sequence>MSQNCNYDTLLFLEYQNTTSTVVCLLIERNTQNYELAAKTCANNHTPTHATPWRHNPVPISTKERRLSYRLKRRQKAIMSSPNLSEEEESPSSGKHPTVGRNEGVTIPTPPTITSQVNPWQYLQSASNETIGGFPTPQLGQSVWYNIAQTLREKWPQKDGPKAWVHTFRAQHKENAQATVAKLQSLILRIIGEEVTDSLLISTPTAEEELYEWFPPPYHFLVSGIPQNTITRLTDMGTCSSPEATCFFVLYNQPLPRYICTLEHFTFPDAETSNLAITDIVKRTISADHSVSEFIHKNIPSPDAEAALKAINSIRVSSLNISVARNTTHTVWNVHVDSPPNLSLKDYFEWTSRIRNLLFISEDYGSATIRSEEHQFMCFGCKSFDHPTGLCPFPRIQGWFGPTASTSDDSSKASLNSCANHSAPSSKSNASPQGRGNGGRGRGR</sequence>